<dbReference type="PATRIC" id="fig|1240678.4.peg.2329"/>
<protein>
    <submittedName>
        <fullName evidence="1">Uncharacterized protein</fullName>
    </submittedName>
</protein>
<reference evidence="1 2" key="1">
    <citation type="submission" date="2014-09" db="EMBL/GenBank/DDBJ databases">
        <title>Draft genome sequence of Streptomyces natalensis ATCC 27448, producer of the antifungal pimaricin.</title>
        <authorList>
            <person name="Mendes M.V."/>
            <person name="Beites T."/>
            <person name="Pires S."/>
            <person name="Santos C.L."/>
            <person name="Moradas-Ferreira P."/>
        </authorList>
    </citation>
    <scope>NUCLEOTIDE SEQUENCE [LARGE SCALE GENOMIC DNA]</scope>
    <source>
        <strain evidence="1 2">ATCC 27448</strain>
    </source>
</reference>
<sequence>MTRLTPRAQLGIPNSQPAAAECDICKALVHQRQTAEARGDWSKVADINIELRNHPHKGRQ</sequence>
<name>A0A0D7CNZ9_9ACTN</name>
<dbReference type="RefSeq" id="WP_030064373.1">
    <property type="nucleotide sequence ID" value="NZ_JRKI01000015.1"/>
</dbReference>
<organism evidence="1 2">
    <name type="scientific">Streptomyces natalensis ATCC 27448</name>
    <dbReference type="NCBI Taxonomy" id="1240678"/>
    <lineage>
        <taxon>Bacteria</taxon>
        <taxon>Bacillati</taxon>
        <taxon>Actinomycetota</taxon>
        <taxon>Actinomycetes</taxon>
        <taxon>Kitasatosporales</taxon>
        <taxon>Streptomycetaceae</taxon>
        <taxon>Streptomyces</taxon>
    </lineage>
</organism>
<proteinExistence type="predicted"/>
<keyword evidence="2" id="KW-1185">Reference proteome</keyword>
<gene>
    <name evidence="1" type="ORF">SNA_11120</name>
</gene>
<evidence type="ECO:0000313" key="2">
    <source>
        <dbReference type="Proteomes" id="UP000032458"/>
    </source>
</evidence>
<dbReference type="AlphaFoldDB" id="A0A0D7CNZ9"/>
<dbReference type="Proteomes" id="UP000032458">
    <property type="component" value="Unassembled WGS sequence"/>
</dbReference>
<accession>A0A0D7CNZ9</accession>
<comment type="caution">
    <text evidence="1">The sequence shown here is derived from an EMBL/GenBank/DDBJ whole genome shotgun (WGS) entry which is preliminary data.</text>
</comment>
<evidence type="ECO:0000313" key="1">
    <source>
        <dbReference type="EMBL" id="KIZ17933.1"/>
    </source>
</evidence>
<dbReference type="EMBL" id="JRKI01000015">
    <property type="protein sequence ID" value="KIZ17933.1"/>
    <property type="molecule type" value="Genomic_DNA"/>
</dbReference>